<dbReference type="InterPro" id="IPR033060">
    <property type="entry name" value="INTS7"/>
</dbReference>
<proteinExistence type="predicted"/>
<evidence type="ECO:0000313" key="4">
    <source>
        <dbReference type="Proteomes" id="UP000332933"/>
    </source>
</evidence>
<gene>
    <name evidence="3" type="primary">Aste57867_23205</name>
    <name evidence="2" type="ORF">As57867_023134</name>
    <name evidence="3" type="ORF">ASTE57867_23205</name>
</gene>
<dbReference type="EMBL" id="VJMH01007230">
    <property type="protein sequence ID" value="KAF0684860.1"/>
    <property type="molecule type" value="Genomic_DNA"/>
</dbReference>
<dbReference type="AlphaFoldDB" id="A0A485LM93"/>
<evidence type="ECO:0000313" key="3">
    <source>
        <dbReference type="EMBL" id="VFT99852.1"/>
    </source>
</evidence>
<dbReference type="Pfam" id="PF24437">
    <property type="entry name" value="INTS7_HB"/>
    <property type="match status" value="1"/>
</dbReference>
<dbReference type="Proteomes" id="UP000332933">
    <property type="component" value="Unassembled WGS sequence"/>
</dbReference>
<dbReference type="GO" id="GO:0034472">
    <property type="term" value="P:snRNA 3'-end processing"/>
    <property type="evidence" value="ECO:0007669"/>
    <property type="project" value="TreeGrafter"/>
</dbReference>
<dbReference type="PANTHER" id="PTHR13322">
    <property type="entry name" value="C1ORF73 PROTEIN"/>
    <property type="match status" value="1"/>
</dbReference>
<dbReference type="GO" id="GO:0032039">
    <property type="term" value="C:integrator complex"/>
    <property type="evidence" value="ECO:0007669"/>
    <property type="project" value="InterPro"/>
</dbReference>
<dbReference type="OrthoDB" id="65397at2759"/>
<dbReference type="PANTHER" id="PTHR13322:SF2">
    <property type="entry name" value="INTEGRATOR COMPLEX SUBUNIT 7"/>
    <property type="match status" value="1"/>
</dbReference>
<dbReference type="InterPro" id="IPR056517">
    <property type="entry name" value="INTS7_HB"/>
</dbReference>
<keyword evidence="4" id="KW-1185">Reference proteome</keyword>
<name>A0A485LM93_9STRA</name>
<organism evidence="3 4">
    <name type="scientific">Aphanomyces stellatus</name>
    <dbReference type="NCBI Taxonomy" id="120398"/>
    <lineage>
        <taxon>Eukaryota</taxon>
        <taxon>Sar</taxon>
        <taxon>Stramenopiles</taxon>
        <taxon>Oomycota</taxon>
        <taxon>Saprolegniomycetes</taxon>
        <taxon>Saprolegniales</taxon>
        <taxon>Verrucalvaceae</taxon>
        <taxon>Aphanomyces</taxon>
    </lineage>
</organism>
<accession>A0A485LM93</accession>
<evidence type="ECO:0000313" key="2">
    <source>
        <dbReference type="EMBL" id="KAF0684860.1"/>
    </source>
</evidence>
<feature type="domain" description="Integrator complex subunit 7 helical bundle" evidence="1">
    <location>
        <begin position="526"/>
        <end position="645"/>
    </location>
</feature>
<reference evidence="2" key="2">
    <citation type="submission" date="2019-06" db="EMBL/GenBank/DDBJ databases">
        <title>Genomics analysis of Aphanomyces spp. identifies a new class of oomycete effector associated with host adaptation.</title>
        <authorList>
            <person name="Gaulin E."/>
        </authorList>
    </citation>
    <scope>NUCLEOTIDE SEQUENCE</scope>
    <source>
        <strain evidence="2">CBS 578.67</strain>
    </source>
</reference>
<reference evidence="3 4" key="1">
    <citation type="submission" date="2019-03" db="EMBL/GenBank/DDBJ databases">
        <authorList>
            <person name="Gaulin E."/>
            <person name="Dumas B."/>
        </authorList>
    </citation>
    <scope>NUCLEOTIDE SEQUENCE [LARGE SCALE GENOMIC DNA]</scope>
    <source>
        <strain evidence="3">CBS 568.67</strain>
    </source>
</reference>
<sequence>MASEPAWTCVASSAFPLVYGYSKELTLGGRSSRALEKDHAKLIQALEQQLKIKGRSLSSKAETLFFYSHFPFVTPQELELVLMRLSEQFVTTNQLSFRLAILEMFLRLKVHFPLKAIPDASKIVVPIAQLVTQLDDIESRIVAFQVLAALAPYIRDDATIHQAILSKLAAATPPAEAAAAVDTAKELVPHSPSFQRTLSLHVLTAVPLHPNLLPLLHLGVPSSDVAKEQWTKCQDFLRRGIYAEHGVVEYVSPRWLAPCLMAMTRLSLLITPNGIAQQMEFLRSLVTPGSVTATLQRIIIACLMALAQLSEDMHEDVLRWAETTVQPSESEDVDSDLLALVELVSRRASLSADAAAFSLALFERQPRRANIYAHILFNQARHDIARDGHVASLQQLFHLLAAAPALHATTIRLLEGLATAFPLLVPPLLAPRLCASLLDRSIAPTPALWVFLSHLAALSPLDAAHASALAHELKTATEASTTMEAIFVALLRSGEQPQAPPAALTDQWLAYRLARECLVHGVFAQASTLLHPLHDACASERTAFWILGLQHWAAAEAPLLDDTSAPPTMVPGATLANLPAAIASIQAAASSAAPLAFPLAFLHARLTFFTTLQGLFQHVLETQITGQHASERRLVDAAAQLAQLGRTFTTLGNAAWGLADLDTLAAHGHLCDLLAYAVTRIGLRQAGVPAWPLPWPGAVSPDRYMYPLWRLCCALDQQLPAAIAETPSSIQLLGDLLQTAINVPCATPRQFFRTAPATVAADVQLASPALKMMSRSVLGIASQTDCQGHLQVALQLQDVRAASPFREVAASRSSSAWRLQFDGLLAADGATTGFHFESSVDLDPSSFNVGGQDVWYGALPLRLDAIGFGAQGTSCVLSGSLWLVDKGAARWPVALKALERTIVVY</sequence>
<dbReference type="EMBL" id="CAADRA010007256">
    <property type="protein sequence ID" value="VFT99852.1"/>
    <property type="molecule type" value="Genomic_DNA"/>
</dbReference>
<protein>
    <submittedName>
        <fullName evidence="3">Aste57867_23205 protein</fullName>
    </submittedName>
</protein>
<evidence type="ECO:0000259" key="1">
    <source>
        <dbReference type="Pfam" id="PF24437"/>
    </source>
</evidence>